<dbReference type="SUPFAM" id="SSF88713">
    <property type="entry name" value="Glycoside hydrolase/deacetylase"/>
    <property type="match status" value="1"/>
</dbReference>
<comment type="caution">
    <text evidence="7">The sequence shown here is derived from an EMBL/GenBank/DDBJ whole genome shotgun (WGS) entry which is preliminary data.</text>
</comment>
<comment type="similarity">
    <text evidence="2">Belongs to the polysaccharide deacetylase family.</text>
</comment>
<dbReference type="Pfam" id="PF11959">
    <property type="entry name" value="DUF3473"/>
    <property type="match status" value="1"/>
</dbReference>
<feature type="domain" description="DUF3473" evidence="6">
    <location>
        <begin position="149"/>
        <end position="274"/>
    </location>
</feature>
<gene>
    <name evidence="7" type="ORF">AOPFMNJM_0762</name>
</gene>
<dbReference type="Gene3D" id="3.20.20.370">
    <property type="entry name" value="Glycoside hydrolase/deacetylase"/>
    <property type="match status" value="1"/>
</dbReference>
<evidence type="ECO:0000256" key="4">
    <source>
        <dbReference type="ARBA" id="ARBA00032976"/>
    </source>
</evidence>
<evidence type="ECO:0000259" key="5">
    <source>
        <dbReference type="Pfam" id="PF01522"/>
    </source>
</evidence>
<dbReference type="PANTHER" id="PTHR47561">
    <property type="entry name" value="POLYSACCHARIDE DEACETYLASE FAMILY PROTEIN (AFU_ORTHOLOGUE AFUA_6G05030)"/>
    <property type="match status" value="1"/>
</dbReference>
<dbReference type="InterPro" id="IPR022560">
    <property type="entry name" value="DUF3473"/>
</dbReference>
<protein>
    <recommendedName>
        <fullName evidence="3">Chitooligosaccharide deacetylase</fullName>
    </recommendedName>
    <alternativeName>
        <fullName evidence="4">Nodulation protein B</fullName>
    </alternativeName>
</protein>
<evidence type="ECO:0000256" key="2">
    <source>
        <dbReference type="ARBA" id="ARBA00010973"/>
    </source>
</evidence>
<dbReference type="Pfam" id="PF01522">
    <property type="entry name" value="Polysacc_deac_1"/>
    <property type="match status" value="1"/>
</dbReference>
<keyword evidence="8" id="KW-1185">Reference proteome</keyword>
<reference evidence="7" key="1">
    <citation type="journal article" date="2021" name="Front. Microbiol.">
        <title>Comprehensive Comparative Genomics and Phenotyping of Methylobacterium Species.</title>
        <authorList>
            <person name="Alessa O."/>
            <person name="Ogura Y."/>
            <person name="Fujitani Y."/>
            <person name="Takami H."/>
            <person name="Hayashi T."/>
            <person name="Sahin N."/>
            <person name="Tani A."/>
        </authorList>
    </citation>
    <scope>NUCLEOTIDE SEQUENCE</scope>
    <source>
        <strain evidence="7">LMG 23639</strain>
    </source>
</reference>
<dbReference type="PANTHER" id="PTHR47561:SF1">
    <property type="entry name" value="POLYSACCHARIDE DEACETYLASE FAMILY PROTEIN (AFU_ORTHOLOGUE AFUA_6G05030)"/>
    <property type="match status" value="1"/>
</dbReference>
<dbReference type="RefSeq" id="WP_238274147.1">
    <property type="nucleotide sequence ID" value="NZ_BPQR01000011.1"/>
</dbReference>
<evidence type="ECO:0000313" key="7">
    <source>
        <dbReference type="EMBL" id="GJE05462.1"/>
    </source>
</evidence>
<dbReference type="InterPro" id="IPR014344">
    <property type="entry name" value="XrtA_polysacc_deacetyl"/>
</dbReference>
<evidence type="ECO:0000256" key="3">
    <source>
        <dbReference type="ARBA" id="ARBA00020071"/>
    </source>
</evidence>
<proteinExistence type="inferred from homology"/>
<feature type="domain" description="NodB homology" evidence="5">
    <location>
        <begin position="31"/>
        <end position="140"/>
    </location>
</feature>
<comment type="function">
    <text evidence="1">Is involved in generating a small heat-stable compound (Nod), an acylated oligomer of N-acetylglucosamine, that stimulates mitosis in various plant protoplasts.</text>
</comment>
<dbReference type="NCBIfam" id="TIGR03006">
    <property type="entry name" value="pepcterm_polyde"/>
    <property type="match status" value="1"/>
</dbReference>
<evidence type="ECO:0000313" key="8">
    <source>
        <dbReference type="Proteomes" id="UP001055102"/>
    </source>
</evidence>
<evidence type="ECO:0000256" key="1">
    <source>
        <dbReference type="ARBA" id="ARBA00003236"/>
    </source>
</evidence>
<dbReference type="Proteomes" id="UP001055102">
    <property type="component" value="Unassembled WGS sequence"/>
</dbReference>
<dbReference type="InterPro" id="IPR011330">
    <property type="entry name" value="Glyco_hydro/deAcase_b/a-brl"/>
</dbReference>
<dbReference type="CDD" id="cd10941">
    <property type="entry name" value="CE4_PuuE_HpPgdA_like_2"/>
    <property type="match status" value="1"/>
</dbReference>
<dbReference type="InterPro" id="IPR002509">
    <property type="entry name" value="NODB_dom"/>
</dbReference>
<dbReference type="EMBL" id="BPQR01000011">
    <property type="protein sequence ID" value="GJE05462.1"/>
    <property type="molecule type" value="Genomic_DNA"/>
</dbReference>
<dbReference type="InterPro" id="IPR045235">
    <property type="entry name" value="PuuE_HpPgdA-like"/>
</dbReference>
<sequence>MSATPRNAITVDVEDYYHAAALGSAYPRSAWDELPSRVEDATRRILDLFAAGGATGTFFILGSVARAHPALVRAIAEAGHEVASHGDRHYRVTEQTPEVFARDIRAAKAAVEDASGQAVQGYRAANFSIDRSTWWAFETLAAEGFRYSSSVNPIRHDHYGVPDAPRAPFEPLPGFLEIPITTATLAGRRLPAGGGGYFRLLPYALFRFALGRVSRGEGLPLNFYFHPWEVDPGQPRADVGGRSRFRHYVNLDRMEGKLRRLLADFPWSRMDAVYAGELAAARSRA</sequence>
<name>A0ABQ4SQI5_9HYPH</name>
<evidence type="ECO:0000259" key="6">
    <source>
        <dbReference type="Pfam" id="PF11959"/>
    </source>
</evidence>
<accession>A0ABQ4SQI5</accession>
<organism evidence="7 8">
    <name type="scientific">Methylobacterium jeotgali</name>
    <dbReference type="NCBI Taxonomy" id="381630"/>
    <lineage>
        <taxon>Bacteria</taxon>
        <taxon>Pseudomonadati</taxon>
        <taxon>Pseudomonadota</taxon>
        <taxon>Alphaproteobacteria</taxon>
        <taxon>Hyphomicrobiales</taxon>
        <taxon>Methylobacteriaceae</taxon>
        <taxon>Methylobacterium</taxon>
    </lineage>
</organism>
<reference evidence="7" key="2">
    <citation type="submission" date="2021-08" db="EMBL/GenBank/DDBJ databases">
        <authorList>
            <person name="Tani A."/>
            <person name="Ola A."/>
            <person name="Ogura Y."/>
            <person name="Katsura K."/>
            <person name="Hayashi T."/>
        </authorList>
    </citation>
    <scope>NUCLEOTIDE SEQUENCE</scope>
    <source>
        <strain evidence="7">LMG 23639</strain>
    </source>
</reference>